<proteinExistence type="predicted"/>
<sequence length="93" mass="10459">MRVGILTVELFLGEAGSLKDKRRHLKSLLTRLRNRYNVSVAEVDHQGNWQRATLAVAVVSNRTAHVDESLREVVNFIAAQTALEIIGHRTEVL</sequence>
<evidence type="ECO:0000313" key="1">
    <source>
        <dbReference type="EMBL" id="ACA59400.1"/>
    </source>
</evidence>
<reference evidence="2" key="1">
    <citation type="submission" date="2007-10" db="EMBL/GenBank/DDBJ databases">
        <title>Complete sequence of chromosome of Desulforudis audaxviator MP104C.</title>
        <authorList>
            <person name="Copeland A."/>
            <person name="Lucas S."/>
            <person name="Lapidus A."/>
            <person name="Barry K."/>
            <person name="Glavina del Rio T."/>
            <person name="Dalin E."/>
            <person name="Tice H."/>
            <person name="Bruce D."/>
            <person name="Pitluck S."/>
            <person name="Lowry S.R."/>
            <person name="Larimer F."/>
            <person name="Land M.L."/>
            <person name="Hauser L."/>
            <person name="Kyrpides N."/>
            <person name="Ivanova N.N."/>
            <person name="Richardson P."/>
        </authorList>
    </citation>
    <scope>NUCLEOTIDE SEQUENCE [LARGE SCALE GENOMIC DNA]</scope>
    <source>
        <strain evidence="2">MP104C</strain>
    </source>
</reference>
<dbReference type="HOGENOM" id="CLU_149981_4_0_9"/>
<dbReference type="RefSeq" id="WP_012301986.1">
    <property type="nucleotide sequence ID" value="NC_010424.1"/>
</dbReference>
<dbReference type="Gene3D" id="3.30.70.1120">
    <property type="entry name" value="TT1725-like"/>
    <property type="match status" value="1"/>
</dbReference>
<dbReference type="Proteomes" id="UP000008544">
    <property type="component" value="Chromosome"/>
</dbReference>
<evidence type="ECO:0000313" key="2">
    <source>
        <dbReference type="Proteomes" id="UP000008544"/>
    </source>
</evidence>
<gene>
    <name evidence="1" type="ordered locus">Daud_0887</name>
</gene>
<organism evidence="1 2">
    <name type="scientific">Desulforudis audaxviator (strain MP104C)</name>
    <dbReference type="NCBI Taxonomy" id="477974"/>
    <lineage>
        <taxon>Bacteria</taxon>
        <taxon>Bacillati</taxon>
        <taxon>Bacillota</taxon>
        <taxon>Clostridia</taxon>
        <taxon>Thermoanaerobacterales</taxon>
        <taxon>Candidatus Desulforudaceae</taxon>
        <taxon>Candidatus Desulforudis</taxon>
    </lineage>
</organism>
<dbReference type="SUPFAM" id="SSF103007">
    <property type="entry name" value="Hypothetical protein TT1725"/>
    <property type="match status" value="1"/>
</dbReference>
<keyword evidence="2" id="KW-1185">Reference proteome</keyword>
<reference evidence="1 2" key="2">
    <citation type="journal article" date="2008" name="Science">
        <title>Environmental genomics reveals a single-species ecosystem deep within Earth.</title>
        <authorList>
            <person name="Chivian D."/>
            <person name="Brodie E.L."/>
            <person name="Alm E.J."/>
            <person name="Culley D.E."/>
            <person name="Dehal P.S."/>
            <person name="Desantis T.Z."/>
            <person name="Gihring T.M."/>
            <person name="Lapidus A."/>
            <person name="Lin L.H."/>
            <person name="Lowry S.R."/>
            <person name="Moser D.P."/>
            <person name="Richardson P.M."/>
            <person name="Southam G."/>
            <person name="Wanger G."/>
            <person name="Pratt L.M."/>
            <person name="Andersen G.L."/>
            <person name="Hazen T.C."/>
            <person name="Brockman F.J."/>
            <person name="Arkin A.P."/>
            <person name="Onstott T.C."/>
        </authorList>
    </citation>
    <scope>NUCLEOTIDE SEQUENCE [LARGE SCALE GENOMIC DNA]</scope>
    <source>
        <strain evidence="1 2">MP104C</strain>
    </source>
</reference>
<dbReference type="STRING" id="477974.Daud_0887"/>
<dbReference type="EMBL" id="CP000860">
    <property type="protein sequence ID" value="ACA59400.1"/>
    <property type="molecule type" value="Genomic_DNA"/>
</dbReference>
<evidence type="ECO:0008006" key="3">
    <source>
        <dbReference type="Google" id="ProtNLM"/>
    </source>
</evidence>
<protein>
    <recommendedName>
        <fullName evidence="3">YlxP-like protein</fullName>
    </recommendedName>
</protein>
<dbReference type="AlphaFoldDB" id="B1I345"/>
<dbReference type="Pfam" id="PF04456">
    <property type="entry name" value="DUF503"/>
    <property type="match status" value="1"/>
</dbReference>
<dbReference type="PANTHER" id="PTHR36441:SF1">
    <property type="entry name" value="DUF503 DOMAIN-CONTAINING PROTEIN"/>
    <property type="match status" value="1"/>
</dbReference>
<dbReference type="InterPro" id="IPR007546">
    <property type="entry name" value="DUF503"/>
</dbReference>
<dbReference type="eggNOG" id="COG1550">
    <property type="taxonomic scope" value="Bacteria"/>
</dbReference>
<dbReference type="OrthoDB" id="9809023at2"/>
<dbReference type="InterPro" id="IPR036746">
    <property type="entry name" value="TT1725-like_sf"/>
</dbReference>
<dbReference type="KEGG" id="dau:Daud_0887"/>
<accession>B1I345</accession>
<dbReference type="PANTHER" id="PTHR36441">
    <property type="entry name" value="HYPOTHETICAL CYTOSOLIC PROTEIN"/>
    <property type="match status" value="1"/>
</dbReference>
<name>B1I345_DESAP</name>